<evidence type="ECO:0000256" key="1">
    <source>
        <dbReference type="SAM" id="MobiDB-lite"/>
    </source>
</evidence>
<dbReference type="PROSITE" id="PS51257">
    <property type="entry name" value="PROKAR_LIPOPROTEIN"/>
    <property type="match status" value="1"/>
</dbReference>
<name>A0A1V0SGT8_9VIRU</name>
<keyword evidence="2" id="KW-1133">Transmembrane helix</keyword>
<dbReference type="EMBL" id="KY684105">
    <property type="protein sequence ID" value="ARF10864.1"/>
    <property type="molecule type" value="Genomic_DNA"/>
</dbReference>
<keyword evidence="2" id="KW-0472">Membrane</keyword>
<gene>
    <name evidence="3" type="ORF">Hokovirus_3_137</name>
</gene>
<reference evidence="3" key="1">
    <citation type="journal article" date="2017" name="Science">
        <title>Giant viruses with an expanded complement of translation system components.</title>
        <authorList>
            <person name="Schulz F."/>
            <person name="Yutin N."/>
            <person name="Ivanova N.N."/>
            <person name="Ortega D.R."/>
            <person name="Lee T.K."/>
            <person name="Vierheilig J."/>
            <person name="Daims H."/>
            <person name="Horn M."/>
            <person name="Wagner M."/>
            <person name="Jensen G.J."/>
            <person name="Kyrpides N.C."/>
            <person name="Koonin E.V."/>
            <person name="Woyke T."/>
        </authorList>
    </citation>
    <scope>NUCLEOTIDE SEQUENCE</scope>
    <source>
        <strain evidence="3">HKV1</strain>
    </source>
</reference>
<keyword evidence="2" id="KW-0812">Transmembrane</keyword>
<organism evidence="3">
    <name type="scientific">Hokovirus HKV1</name>
    <dbReference type="NCBI Taxonomy" id="1977638"/>
    <lineage>
        <taxon>Viruses</taxon>
        <taxon>Varidnaviria</taxon>
        <taxon>Bamfordvirae</taxon>
        <taxon>Nucleocytoviricota</taxon>
        <taxon>Megaviricetes</taxon>
        <taxon>Imitervirales</taxon>
        <taxon>Mimiviridae</taxon>
        <taxon>Klosneuvirinae</taxon>
        <taxon>Hokovirus</taxon>
    </lineage>
</organism>
<feature type="compositionally biased region" description="Low complexity" evidence="1">
    <location>
        <begin position="80"/>
        <end position="96"/>
    </location>
</feature>
<feature type="compositionally biased region" description="Acidic residues" evidence="1">
    <location>
        <begin position="42"/>
        <end position="64"/>
    </location>
</feature>
<protein>
    <submittedName>
        <fullName evidence="3">Uncharacterized protein</fullName>
    </submittedName>
</protein>
<feature type="transmembrane region" description="Helical" evidence="2">
    <location>
        <begin position="6"/>
        <end position="31"/>
    </location>
</feature>
<proteinExistence type="predicted"/>
<evidence type="ECO:0000313" key="3">
    <source>
        <dbReference type="EMBL" id="ARF10864.1"/>
    </source>
</evidence>
<accession>A0A1V0SGT8</accession>
<evidence type="ECO:0000256" key="2">
    <source>
        <dbReference type="SAM" id="Phobius"/>
    </source>
</evidence>
<feature type="region of interest" description="Disordered" evidence="1">
    <location>
        <begin position="40"/>
        <end position="96"/>
    </location>
</feature>
<sequence length="190" mass="21147">MDNNKIIFLIIIMFLFIIIIASCCVAIIFALQNTNSASTTDIPDEELNYDNTDDTTDYTDDTTDYTDPTDTGNVDPFPNTTPGTQIPTQDTQPTQDPTLTKLKELINKYLNKDEKQLLMAIAINLKKSIIEIANNPSKALFMIGVKAKKNNKIDSDDYKALFKAINNANLKDNKYTSYSGITSGLFGKLV</sequence>